<reference evidence="1 2" key="1">
    <citation type="submission" date="2019-02" db="EMBL/GenBank/DDBJ databases">
        <title>Deep-cultivation of Planctomycetes and their phenomic and genomic characterization uncovers novel biology.</title>
        <authorList>
            <person name="Wiegand S."/>
            <person name="Jogler M."/>
            <person name="Boedeker C."/>
            <person name="Pinto D."/>
            <person name="Vollmers J."/>
            <person name="Rivas-Marin E."/>
            <person name="Kohn T."/>
            <person name="Peeters S.H."/>
            <person name="Heuer A."/>
            <person name="Rast P."/>
            <person name="Oberbeckmann S."/>
            <person name="Bunk B."/>
            <person name="Jeske O."/>
            <person name="Meyerdierks A."/>
            <person name="Storesund J.E."/>
            <person name="Kallscheuer N."/>
            <person name="Luecker S."/>
            <person name="Lage O.M."/>
            <person name="Pohl T."/>
            <person name="Merkel B.J."/>
            <person name="Hornburger P."/>
            <person name="Mueller R.-W."/>
            <person name="Bruemmer F."/>
            <person name="Labrenz M."/>
            <person name="Spormann A.M."/>
            <person name="Op Den Camp H."/>
            <person name="Overmann J."/>
            <person name="Amann R."/>
            <person name="Jetten M.S.M."/>
            <person name="Mascher T."/>
            <person name="Medema M.H."/>
            <person name="Devos D.P."/>
            <person name="Kaster A.-K."/>
            <person name="Ovreas L."/>
            <person name="Rohde M."/>
            <person name="Galperin M.Y."/>
            <person name="Jogler C."/>
        </authorList>
    </citation>
    <scope>NUCLEOTIDE SEQUENCE [LARGE SCALE GENOMIC DNA]</scope>
    <source>
        <strain evidence="1 2">V7</strain>
    </source>
</reference>
<name>A0A5C6G173_9PLAN</name>
<protein>
    <submittedName>
        <fullName evidence="1">Uncharacterized protein</fullName>
    </submittedName>
</protein>
<proteinExistence type="predicted"/>
<sequence length="76" mass="8330">MDQAGRTEGAGNRSPIAAQVTCLKRDGVRKIKNPPFSRPEAKNRAQIAGILVRGDTFPGLSSPFCLTFCLRVVEWK</sequence>
<dbReference type="Proteomes" id="UP000316476">
    <property type="component" value="Unassembled WGS sequence"/>
</dbReference>
<comment type="caution">
    <text evidence="1">The sequence shown here is derived from an EMBL/GenBank/DDBJ whole genome shotgun (WGS) entry which is preliminary data.</text>
</comment>
<evidence type="ECO:0000313" key="1">
    <source>
        <dbReference type="EMBL" id="TWU67635.1"/>
    </source>
</evidence>
<gene>
    <name evidence="1" type="ORF">V7x_32100</name>
</gene>
<organism evidence="1 2">
    <name type="scientific">Crateriforma conspicua</name>
    <dbReference type="NCBI Taxonomy" id="2527996"/>
    <lineage>
        <taxon>Bacteria</taxon>
        <taxon>Pseudomonadati</taxon>
        <taxon>Planctomycetota</taxon>
        <taxon>Planctomycetia</taxon>
        <taxon>Planctomycetales</taxon>
        <taxon>Planctomycetaceae</taxon>
        <taxon>Crateriforma</taxon>
    </lineage>
</organism>
<dbReference type="AlphaFoldDB" id="A0A5C6G173"/>
<evidence type="ECO:0000313" key="2">
    <source>
        <dbReference type="Proteomes" id="UP000316476"/>
    </source>
</evidence>
<dbReference type="EMBL" id="SJPZ01000001">
    <property type="protein sequence ID" value="TWU67635.1"/>
    <property type="molecule type" value="Genomic_DNA"/>
</dbReference>
<accession>A0A5C6G173</accession>